<evidence type="ECO:0000256" key="2">
    <source>
        <dbReference type="ARBA" id="ARBA00004123"/>
    </source>
</evidence>
<dbReference type="STRING" id="451379.A0A0N5AWY6"/>
<evidence type="ECO:0000259" key="20">
    <source>
        <dbReference type="PROSITE" id="PS51194"/>
    </source>
</evidence>
<accession>A0A0N5AWY6</accession>
<evidence type="ECO:0000256" key="10">
    <source>
        <dbReference type="ARBA" id="ARBA00023125"/>
    </source>
</evidence>
<dbReference type="PROSITE" id="PS51192">
    <property type="entry name" value="HELICASE_ATP_BIND_1"/>
    <property type="match status" value="1"/>
</dbReference>
<dbReference type="Pfam" id="PF00270">
    <property type="entry name" value="DEAD"/>
    <property type="match status" value="1"/>
</dbReference>
<evidence type="ECO:0000256" key="8">
    <source>
        <dbReference type="ARBA" id="ARBA00022833"/>
    </source>
</evidence>
<keyword evidence="11" id="KW-0413">Isomerase</keyword>
<keyword evidence="8" id="KW-0862">Zinc</keyword>
<dbReference type="Pfam" id="PF16124">
    <property type="entry name" value="RecQ_Zn_bind"/>
    <property type="match status" value="1"/>
</dbReference>
<dbReference type="GO" id="GO:0005694">
    <property type="term" value="C:chromosome"/>
    <property type="evidence" value="ECO:0007669"/>
    <property type="project" value="TreeGrafter"/>
</dbReference>
<evidence type="ECO:0000256" key="1">
    <source>
        <dbReference type="ARBA" id="ARBA00001947"/>
    </source>
</evidence>
<dbReference type="AlphaFoldDB" id="A0A0N5AWY6"/>
<dbReference type="NCBIfam" id="TIGR00614">
    <property type="entry name" value="recQ_fam"/>
    <property type="match status" value="1"/>
</dbReference>
<dbReference type="InterPro" id="IPR027417">
    <property type="entry name" value="P-loop_NTPase"/>
</dbReference>
<keyword evidence="6 16" id="KW-0378">Hydrolase</keyword>
<keyword evidence="7 16" id="KW-0347">Helicase</keyword>
<protein>
    <recommendedName>
        <fullName evidence="16">ATP-dependent DNA helicase</fullName>
        <ecNumber evidence="16">5.6.2.4</ecNumber>
    </recommendedName>
</protein>
<evidence type="ECO:0000313" key="22">
    <source>
        <dbReference type="WBParaSite" id="SMUV_0000945201-mRNA-1"/>
    </source>
</evidence>
<keyword evidence="12 16" id="KW-0539">Nucleus</keyword>
<dbReference type="GO" id="GO:0005524">
    <property type="term" value="F:ATP binding"/>
    <property type="evidence" value="ECO:0007669"/>
    <property type="project" value="UniProtKB-KW"/>
</dbReference>
<evidence type="ECO:0000256" key="9">
    <source>
        <dbReference type="ARBA" id="ARBA00022840"/>
    </source>
</evidence>
<dbReference type="EC" id="5.6.2.4" evidence="16"/>
<feature type="domain" description="Helicase ATP-binding" evidence="19">
    <location>
        <begin position="100"/>
        <end position="292"/>
    </location>
</feature>
<dbReference type="InterPro" id="IPR032284">
    <property type="entry name" value="RecQ_Zn-bd"/>
</dbReference>
<evidence type="ECO:0000256" key="4">
    <source>
        <dbReference type="ARBA" id="ARBA00022723"/>
    </source>
</evidence>
<dbReference type="SMART" id="SM00487">
    <property type="entry name" value="DEXDc"/>
    <property type="match status" value="1"/>
</dbReference>
<keyword evidence="4" id="KW-0479">Metal-binding</keyword>
<dbReference type="GO" id="GO:0016887">
    <property type="term" value="F:ATP hydrolysis activity"/>
    <property type="evidence" value="ECO:0007669"/>
    <property type="project" value="RHEA"/>
</dbReference>
<feature type="domain" description="Helicase C-terminal" evidence="20">
    <location>
        <begin position="317"/>
        <end position="469"/>
    </location>
</feature>
<evidence type="ECO:0000256" key="7">
    <source>
        <dbReference type="ARBA" id="ARBA00022806"/>
    </source>
</evidence>
<evidence type="ECO:0000256" key="14">
    <source>
        <dbReference type="ARBA" id="ARBA00037616"/>
    </source>
</evidence>
<evidence type="ECO:0000256" key="5">
    <source>
        <dbReference type="ARBA" id="ARBA00022741"/>
    </source>
</evidence>
<evidence type="ECO:0000256" key="6">
    <source>
        <dbReference type="ARBA" id="ARBA00022801"/>
    </source>
</evidence>
<dbReference type="CDD" id="cd18794">
    <property type="entry name" value="SF2_C_RecQ"/>
    <property type="match status" value="1"/>
</dbReference>
<comment type="function">
    <text evidence="14">DNA helicase that may play a role in the repair of DNA that is damaged by ultraviolet light or other mutagens. Exhibits a magnesium-dependent ATP-dependent DNA-helicase activity that unwinds single- and double-stranded DNA in a 3'-5' direction.</text>
</comment>
<comment type="similarity">
    <text evidence="3 16">Belongs to the helicase family. RecQ subfamily.</text>
</comment>
<evidence type="ECO:0000256" key="3">
    <source>
        <dbReference type="ARBA" id="ARBA00005446"/>
    </source>
</evidence>
<dbReference type="Gene3D" id="3.40.50.300">
    <property type="entry name" value="P-loop containing nucleotide triphosphate hydrolases"/>
    <property type="match status" value="2"/>
</dbReference>
<dbReference type="Proteomes" id="UP000046393">
    <property type="component" value="Unplaced"/>
</dbReference>
<dbReference type="PANTHER" id="PTHR13710:SF105">
    <property type="entry name" value="ATP-DEPENDENT DNA HELICASE Q1"/>
    <property type="match status" value="1"/>
</dbReference>
<dbReference type="InterPro" id="IPR036388">
    <property type="entry name" value="WH-like_DNA-bd_sf"/>
</dbReference>
<keyword evidence="17" id="KW-0175">Coiled coil</keyword>
<evidence type="ECO:0000256" key="12">
    <source>
        <dbReference type="ARBA" id="ARBA00023242"/>
    </source>
</evidence>
<evidence type="ECO:0000256" key="13">
    <source>
        <dbReference type="ARBA" id="ARBA00034617"/>
    </source>
</evidence>
<dbReference type="PROSITE" id="PS51194">
    <property type="entry name" value="HELICASE_CTER"/>
    <property type="match status" value="1"/>
</dbReference>
<evidence type="ECO:0000256" key="17">
    <source>
        <dbReference type="SAM" id="Coils"/>
    </source>
</evidence>
<dbReference type="PANTHER" id="PTHR13710">
    <property type="entry name" value="DNA HELICASE RECQ FAMILY MEMBER"/>
    <property type="match status" value="1"/>
</dbReference>
<dbReference type="SMART" id="SM00490">
    <property type="entry name" value="HELICc"/>
    <property type="match status" value="1"/>
</dbReference>
<dbReference type="InterPro" id="IPR004589">
    <property type="entry name" value="DNA_helicase_ATP-dep_RecQ"/>
</dbReference>
<comment type="cofactor">
    <cofactor evidence="1">
        <name>Zn(2+)</name>
        <dbReference type="ChEBI" id="CHEBI:29105"/>
    </cofactor>
</comment>
<dbReference type="Pfam" id="PF00271">
    <property type="entry name" value="Helicase_C"/>
    <property type="match status" value="1"/>
</dbReference>
<name>A0A0N5AWY6_9BILA</name>
<dbReference type="FunFam" id="3.40.50.300:FF:001544">
    <property type="entry name" value="ATP-dependent DNA helicase"/>
    <property type="match status" value="1"/>
</dbReference>
<evidence type="ECO:0000256" key="16">
    <source>
        <dbReference type="RuleBase" id="RU364117"/>
    </source>
</evidence>
<keyword evidence="9 16" id="KW-0067">ATP-binding</keyword>
<keyword evidence="10" id="KW-0238">DNA-binding</keyword>
<comment type="subcellular location">
    <subcellularLocation>
        <location evidence="2 16">Nucleus</location>
    </subcellularLocation>
</comment>
<dbReference type="GO" id="GO:0003677">
    <property type="term" value="F:DNA binding"/>
    <property type="evidence" value="ECO:0007669"/>
    <property type="project" value="UniProtKB-KW"/>
</dbReference>
<comment type="catalytic activity">
    <reaction evidence="15 16">
        <text>ATP + H2O = ADP + phosphate + H(+)</text>
        <dbReference type="Rhea" id="RHEA:13065"/>
        <dbReference type="ChEBI" id="CHEBI:15377"/>
        <dbReference type="ChEBI" id="CHEBI:15378"/>
        <dbReference type="ChEBI" id="CHEBI:30616"/>
        <dbReference type="ChEBI" id="CHEBI:43474"/>
        <dbReference type="ChEBI" id="CHEBI:456216"/>
    </reaction>
</comment>
<dbReference type="SUPFAM" id="SSF52540">
    <property type="entry name" value="P-loop containing nucleoside triphosphate hydrolases"/>
    <property type="match status" value="1"/>
</dbReference>
<organism evidence="21 22">
    <name type="scientific">Syphacia muris</name>
    <dbReference type="NCBI Taxonomy" id="451379"/>
    <lineage>
        <taxon>Eukaryota</taxon>
        <taxon>Metazoa</taxon>
        <taxon>Ecdysozoa</taxon>
        <taxon>Nematoda</taxon>
        <taxon>Chromadorea</taxon>
        <taxon>Rhabditida</taxon>
        <taxon>Spirurina</taxon>
        <taxon>Oxyuridomorpha</taxon>
        <taxon>Oxyuroidea</taxon>
        <taxon>Oxyuridae</taxon>
        <taxon>Syphacia</taxon>
    </lineage>
</organism>
<reference evidence="22" key="1">
    <citation type="submission" date="2017-02" db="UniProtKB">
        <authorList>
            <consortium name="WormBaseParasite"/>
        </authorList>
    </citation>
    <scope>IDENTIFICATION</scope>
</reference>
<evidence type="ECO:0000256" key="15">
    <source>
        <dbReference type="ARBA" id="ARBA00049360"/>
    </source>
</evidence>
<evidence type="ECO:0000256" key="18">
    <source>
        <dbReference type="SAM" id="MobiDB-lite"/>
    </source>
</evidence>
<dbReference type="GO" id="GO:0005634">
    <property type="term" value="C:nucleus"/>
    <property type="evidence" value="ECO:0007669"/>
    <property type="project" value="UniProtKB-SubCell"/>
</dbReference>
<sequence length="623" mass="71792">MDRLNLSSSLAEIDCELNRLDDEIRALKCRRQRLRVEKERVSFERIFGIIEKQIALQNVAKNIDTSIWESDSFDWSAKCTRILKETFKLDEFRPLQRAVINSVLSKNDTVVIMSTGGGKSLCYQLPAVLSRGIVLVVSPLISLIEDQILQLKKLSIGAATLNQSTSKEEVLYTSATFLEFLIFKITVSFVEKALVDEHSELLLLYVTPEKLAKSRKLMNQLEKCAKMKRLKLIAIDEVHCCSQWGYDFRPDYKFLNILKRQFRDVPLLGLTATASAFVIEDVKDILNIPAATVFYSGFNRPNLFYEVRRKPAATEEVLNEIVSLIKGRFQDKSGIIYCFTRKECEDIATTLRKKGVKAAHYHAYMSSTDRTHTHEQWIRNELQVIVATVAFGMGIDKPDVRFVIHHSMAKSVENYYQESGRAGRDGQQSVCILYFRVADLFRQSTMVCTEKNGLTYLYGMLKYCLQNTVCRRSIFADMYSQEWDSSECKKKCDICARGEVAKTIDVTSIWRNMCAILAENQKKERRLTGAKLIDLAMQKDCQLQRELAEVTLANLLLLHYAEEDFHFTPYAIISYIRMTRRSAEYINDTSHSISIERWQQESEAQRMGPMVKRRRRSNPEVDQ</sequence>
<evidence type="ECO:0000313" key="21">
    <source>
        <dbReference type="Proteomes" id="UP000046393"/>
    </source>
</evidence>
<comment type="catalytic activity">
    <reaction evidence="13 16">
        <text>Couples ATP hydrolysis with the unwinding of duplex DNA by translocating in the 3'-5' direction.</text>
        <dbReference type="EC" id="5.6.2.4"/>
    </reaction>
</comment>
<dbReference type="InterPro" id="IPR014001">
    <property type="entry name" value="Helicase_ATP-bd"/>
</dbReference>
<proteinExistence type="inferred from homology"/>
<dbReference type="FunFam" id="3.40.50.300:FF:000596">
    <property type="entry name" value="ATP-dependent DNA helicase"/>
    <property type="match status" value="1"/>
</dbReference>
<dbReference type="Gene3D" id="1.10.10.10">
    <property type="entry name" value="Winged helix-like DNA-binding domain superfamily/Winged helix DNA-binding domain"/>
    <property type="match status" value="1"/>
</dbReference>
<evidence type="ECO:0000259" key="19">
    <source>
        <dbReference type="PROSITE" id="PS51192"/>
    </source>
</evidence>
<dbReference type="InterPro" id="IPR001650">
    <property type="entry name" value="Helicase_C-like"/>
</dbReference>
<keyword evidence="21" id="KW-1185">Reference proteome</keyword>
<feature type="coiled-coil region" evidence="17">
    <location>
        <begin position="10"/>
        <end position="37"/>
    </location>
</feature>
<keyword evidence="5 16" id="KW-0547">Nucleotide-binding</keyword>
<dbReference type="InterPro" id="IPR011545">
    <property type="entry name" value="DEAD/DEAH_box_helicase_dom"/>
</dbReference>
<dbReference type="GO" id="GO:0043138">
    <property type="term" value="F:3'-5' DNA helicase activity"/>
    <property type="evidence" value="ECO:0007669"/>
    <property type="project" value="UniProtKB-EC"/>
</dbReference>
<dbReference type="GO" id="GO:0005737">
    <property type="term" value="C:cytoplasm"/>
    <property type="evidence" value="ECO:0007669"/>
    <property type="project" value="TreeGrafter"/>
</dbReference>
<feature type="region of interest" description="Disordered" evidence="18">
    <location>
        <begin position="597"/>
        <end position="623"/>
    </location>
</feature>
<dbReference type="GO" id="GO:0046872">
    <property type="term" value="F:metal ion binding"/>
    <property type="evidence" value="ECO:0007669"/>
    <property type="project" value="UniProtKB-KW"/>
</dbReference>
<dbReference type="GO" id="GO:0000724">
    <property type="term" value="P:double-strand break repair via homologous recombination"/>
    <property type="evidence" value="ECO:0007669"/>
    <property type="project" value="TreeGrafter"/>
</dbReference>
<dbReference type="GO" id="GO:0009378">
    <property type="term" value="F:four-way junction helicase activity"/>
    <property type="evidence" value="ECO:0007669"/>
    <property type="project" value="TreeGrafter"/>
</dbReference>
<evidence type="ECO:0000256" key="11">
    <source>
        <dbReference type="ARBA" id="ARBA00023235"/>
    </source>
</evidence>
<dbReference type="WBParaSite" id="SMUV_0000945201-mRNA-1">
    <property type="protein sequence ID" value="SMUV_0000945201-mRNA-1"/>
    <property type="gene ID" value="SMUV_0000945201"/>
</dbReference>